<sequence length="342" mass="35967">MSKSNMKTLLLFTLLLLLPILISGECTCEQEEEDRNKSLSLKYKVAAIASILVAGAMGVGLPSLGKLFPVLSPERNLFFMVKAFAAGVILATGFIHVLPEAFKRLTSACIPGKPWGDFPFTGFIAMMAAIGTLMVDTYATSYYGRRSRAHGHVGGGGGGGGVDSSDHASDHGQYSHGSLQEKETHHDHHHEVLELGIIVHSVIIGIAVGASQSPTTIKPLIVALTFHQFFEGIGLGGCITQAKFNARAVAIMGLFFSLTTPVGIAIGIGISNVYSETSATALIVEGVFDSASAGILIYMALVDLLAADFMSPKMLSSGKLQLGANASLLLGLGLMSMLAKWA</sequence>
<evidence type="ECO:0000256" key="6">
    <source>
        <dbReference type="ARBA" id="ARBA00023065"/>
    </source>
</evidence>
<feature type="signal peptide" evidence="10">
    <location>
        <begin position="1"/>
        <end position="24"/>
    </location>
</feature>
<dbReference type="Pfam" id="PF02535">
    <property type="entry name" value="Zip"/>
    <property type="match status" value="1"/>
</dbReference>
<evidence type="ECO:0000256" key="5">
    <source>
        <dbReference type="ARBA" id="ARBA00022989"/>
    </source>
</evidence>
<keyword evidence="5 8" id="KW-1133">Transmembrane helix</keyword>
<dbReference type="GO" id="GO:0000041">
    <property type="term" value="P:transition metal ion transport"/>
    <property type="evidence" value="ECO:0007669"/>
    <property type="project" value="UniProtKB-ARBA"/>
</dbReference>
<reference evidence="11 12" key="1">
    <citation type="submission" date="2024-12" db="EMBL/GenBank/DDBJ databases">
        <title>The unique morphological basis and parallel evolutionary history of personate flowers in Penstemon.</title>
        <authorList>
            <person name="Depatie T.H."/>
            <person name="Wessinger C.A."/>
        </authorList>
    </citation>
    <scope>NUCLEOTIDE SEQUENCE [LARGE SCALE GENOMIC DNA]</scope>
    <source>
        <strain evidence="11">WTNN_2</strain>
        <tissue evidence="11">Leaf</tissue>
    </source>
</reference>
<evidence type="ECO:0000256" key="8">
    <source>
        <dbReference type="RuleBase" id="RU362088"/>
    </source>
</evidence>
<feature type="chain" id="PRO_5044886182" evidence="10">
    <location>
        <begin position="25"/>
        <end position="342"/>
    </location>
</feature>
<comment type="subcellular location">
    <subcellularLocation>
        <location evidence="1 8">Membrane</location>
        <topology evidence="1 8">Multi-pass membrane protein</topology>
    </subcellularLocation>
</comment>
<evidence type="ECO:0000313" key="11">
    <source>
        <dbReference type="EMBL" id="KAL3821589.1"/>
    </source>
</evidence>
<evidence type="ECO:0000256" key="7">
    <source>
        <dbReference type="ARBA" id="ARBA00023136"/>
    </source>
</evidence>
<name>A0ABD3SAN0_9LAMI</name>
<dbReference type="AlphaFoldDB" id="A0ABD3SAN0"/>
<feature type="transmembrane region" description="Helical" evidence="8">
    <location>
        <begin position="118"/>
        <end position="139"/>
    </location>
</feature>
<dbReference type="GO" id="GO:0098655">
    <property type="term" value="P:monoatomic cation transmembrane transport"/>
    <property type="evidence" value="ECO:0007669"/>
    <property type="project" value="UniProtKB-ARBA"/>
</dbReference>
<evidence type="ECO:0000256" key="3">
    <source>
        <dbReference type="ARBA" id="ARBA00022448"/>
    </source>
</evidence>
<comment type="similarity">
    <text evidence="2 8">Belongs to the ZIP transporter (TC 2.A.5) family.</text>
</comment>
<organism evidence="11 12">
    <name type="scientific">Penstemon smallii</name>
    <dbReference type="NCBI Taxonomy" id="265156"/>
    <lineage>
        <taxon>Eukaryota</taxon>
        <taxon>Viridiplantae</taxon>
        <taxon>Streptophyta</taxon>
        <taxon>Embryophyta</taxon>
        <taxon>Tracheophyta</taxon>
        <taxon>Spermatophyta</taxon>
        <taxon>Magnoliopsida</taxon>
        <taxon>eudicotyledons</taxon>
        <taxon>Gunneridae</taxon>
        <taxon>Pentapetalae</taxon>
        <taxon>asterids</taxon>
        <taxon>lamiids</taxon>
        <taxon>Lamiales</taxon>
        <taxon>Plantaginaceae</taxon>
        <taxon>Cheloneae</taxon>
        <taxon>Penstemon</taxon>
    </lineage>
</organism>
<feature type="transmembrane region" description="Helical" evidence="8">
    <location>
        <begin position="47"/>
        <end position="65"/>
    </location>
</feature>
<feature type="transmembrane region" description="Helical" evidence="8">
    <location>
        <begin position="248"/>
        <end position="270"/>
    </location>
</feature>
<keyword evidence="12" id="KW-1185">Reference proteome</keyword>
<evidence type="ECO:0000256" key="10">
    <source>
        <dbReference type="SAM" id="SignalP"/>
    </source>
</evidence>
<feature type="transmembrane region" description="Helical" evidence="8">
    <location>
        <begin position="290"/>
        <end position="310"/>
    </location>
</feature>
<feature type="region of interest" description="Disordered" evidence="9">
    <location>
        <begin position="153"/>
        <end position="185"/>
    </location>
</feature>
<dbReference type="InterPro" id="IPR004698">
    <property type="entry name" value="Zn/Fe_permease_fun/pln"/>
</dbReference>
<proteinExistence type="inferred from homology"/>
<protein>
    <submittedName>
        <fullName evidence="11">Uncharacterized protein</fullName>
    </submittedName>
</protein>
<feature type="transmembrane region" description="Helical" evidence="8">
    <location>
        <begin position="322"/>
        <end position="339"/>
    </location>
</feature>
<dbReference type="Proteomes" id="UP001634393">
    <property type="component" value="Unassembled WGS sequence"/>
</dbReference>
<keyword evidence="7 8" id="KW-0472">Membrane</keyword>
<dbReference type="EMBL" id="JBJXBP010000007">
    <property type="protein sequence ID" value="KAL3821589.1"/>
    <property type="molecule type" value="Genomic_DNA"/>
</dbReference>
<dbReference type="GO" id="GO:0016020">
    <property type="term" value="C:membrane"/>
    <property type="evidence" value="ECO:0007669"/>
    <property type="project" value="UniProtKB-SubCell"/>
</dbReference>
<feature type="transmembrane region" description="Helical" evidence="8">
    <location>
        <begin position="77"/>
        <end position="98"/>
    </location>
</feature>
<evidence type="ECO:0000256" key="2">
    <source>
        <dbReference type="ARBA" id="ARBA00006939"/>
    </source>
</evidence>
<evidence type="ECO:0000313" key="12">
    <source>
        <dbReference type="Proteomes" id="UP001634393"/>
    </source>
</evidence>
<dbReference type="NCBIfam" id="TIGR00820">
    <property type="entry name" value="zip"/>
    <property type="match status" value="1"/>
</dbReference>
<comment type="caution">
    <text evidence="11">The sequence shown here is derived from an EMBL/GenBank/DDBJ whole genome shotgun (WGS) entry which is preliminary data.</text>
</comment>
<keyword evidence="10" id="KW-0732">Signal</keyword>
<dbReference type="PANTHER" id="PTHR11040">
    <property type="entry name" value="ZINC/IRON TRANSPORTER"/>
    <property type="match status" value="1"/>
</dbReference>
<evidence type="ECO:0000256" key="1">
    <source>
        <dbReference type="ARBA" id="ARBA00004141"/>
    </source>
</evidence>
<dbReference type="InterPro" id="IPR003689">
    <property type="entry name" value="ZIP"/>
</dbReference>
<feature type="compositionally biased region" description="Gly residues" evidence="9">
    <location>
        <begin position="153"/>
        <end position="162"/>
    </location>
</feature>
<comment type="caution">
    <text evidence="8">Lacks conserved residue(s) required for the propagation of feature annotation.</text>
</comment>
<gene>
    <name evidence="11" type="ORF">ACJIZ3_007494</name>
</gene>
<keyword evidence="4 8" id="KW-0812">Transmembrane</keyword>
<dbReference type="PANTHER" id="PTHR11040:SF35">
    <property type="entry name" value="ZINC TRANSPORTER 5"/>
    <property type="match status" value="1"/>
</dbReference>
<keyword evidence="3 8" id="KW-0813">Transport</keyword>
<evidence type="ECO:0000256" key="9">
    <source>
        <dbReference type="SAM" id="MobiDB-lite"/>
    </source>
</evidence>
<dbReference type="GO" id="GO:0098662">
    <property type="term" value="P:inorganic cation transmembrane transport"/>
    <property type="evidence" value="ECO:0007669"/>
    <property type="project" value="UniProtKB-ARBA"/>
</dbReference>
<evidence type="ECO:0000256" key="4">
    <source>
        <dbReference type="ARBA" id="ARBA00022692"/>
    </source>
</evidence>
<accession>A0ABD3SAN0</accession>
<keyword evidence="6 8" id="KW-0406">Ion transport</keyword>